<dbReference type="KEGG" id="qsa:O6P43_033204"/>
<accession>A0AAD7KPP4</accession>
<evidence type="ECO:0000313" key="1">
    <source>
        <dbReference type="EMBL" id="KAJ7943689.1"/>
    </source>
</evidence>
<reference evidence="1" key="1">
    <citation type="journal article" date="2023" name="Science">
        <title>Elucidation of the pathway for biosynthesis of saponin adjuvants from the soapbark tree.</title>
        <authorList>
            <person name="Reed J."/>
            <person name="Orme A."/>
            <person name="El-Demerdash A."/>
            <person name="Owen C."/>
            <person name="Martin L.B.B."/>
            <person name="Misra R.C."/>
            <person name="Kikuchi S."/>
            <person name="Rejzek M."/>
            <person name="Martin A.C."/>
            <person name="Harkess A."/>
            <person name="Leebens-Mack J."/>
            <person name="Louveau T."/>
            <person name="Stephenson M.J."/>
            <person name="Osbourn A."/>
        </authorList>
    </citation>
    <scope>NUCLEOTIDE SEQUENCE</scope>
    <source>
        <strain evidence="1">S10</strain>
    </source>
</reference>
<name>A0AAD7KPP4_QUISA</name>
<protein>
    <submittedName>
        <fullName evidence="1">Uncharacterized protein</fullName>
    </submittedName>
</protein>
<comment type="caution">
    <text evidence="1">The sequence shown here is derived from an EMBL/GenBank/DDBJ whole genome shotgun (WGS) entry which is preliminary data.</text>
</comment>
<proteinExistence type="predicted"/>
<evidence type="ECO:0000313" key="2">
    <source>
        <dbReference type="Proteomes" id="UP001163823"/>
    </source>
</evidence>
<feature type="non-terminal residue" evidence="1">
    <location>
        <position position="1"/>
    </location>
</feature>
<gene>
    <name evidence="1" type="ORF">O6P43_033204</name>
</gene>
<organism evidence="1 2">
    <name type="scientific">Quillaja saponaria</name>
    <name type="common">Soap bark tree</name>
    <dbReference type="NCBI Taxonomy" id="32244"/>
    <lineage>
        <taxon>Eukaryota</taxon>
        <taxon>Viridiplantae</taxon>
        <taxon>Streptophyta</taxon>
        <taxon>Embryophyta</taxon>
        <taxon>Tracheophyta</taxon>
        <taxon>Spermatophyta</taxon>
        <taxon>Magnoliopsida</taxon>
        <taxon>eudicotyledons</taxon>
        <taxon>Gunneridae</taxon>
        <taxon>Pentapetalae</taxon>
        <taxon>rosids</taxon>
        <taxon>fabids</taxon>
        <taxon>Fabales</taxon>
        <taxon>Quillajaceae</taxon>
        <taxon>Quillaja</taxon>
    </lineage>
</organism>
<dbReference type="AlphaFoldDB" id="A0AAD7KPP4"/>
<dbReference type="EMBL" id="JARAOO010000014">
    <property type="protein sequence ID" value="KAJ7943689.1"/>
    <property type="molecule type" value="Genomic_DNA"/>
</dbReference>
<keyword evidence="2" id="KW-1185">Reference proteome</keyword>
<dbReference type="Proteomes" id="UP001163823">
    <property type="component" value="Chromosome 14"/>
</dbReference>
<sequence length="103" mass="11306">WFAGVVLCNPPYPSLSQISLSCRRRTLQCSRTASVGTDLAYFVGDLDIVEQPLQSLTTVNGLSGSIQGHVYVFCTITSQQVIHYSSIQDNSIICWSLLTTKCC</sequence>